<accession>A0A3S3ULD2</accession>
<comment type="caution">
    <text evidence="2">The sequence shown here is derived from an EMBL/GenBank/DDBJ whole genome shotgun (WGS) entry which is preliminary data.</text>
</comment>
<proteinExistence type="predicted"/>
<dbReference type="Proteomes" id="UP000287168">
    <property type="component" value="Unassembled WGS sequence"/>
</dbReference>
<evidence type="ECO:0000313" key="3">
    <source>
        <dbReference type="Proteomes" id="UP000287168"/>
    </source>
</evidence>
<evidence type="ECO:0000313" key="2">
    <source>
        <dbReference type="EMBL" id="RWY36402.1"/>
    </source>
</evidence>
<protein>
    <submittedName>
        <fullName evidence="2">Uncharacterized protein</fullName>
    </submittedName>
</protein>
<keyword evidence="3" id="KW-1185">Reference proteome</keyword>
<dbReference type="AlphaFoldDB" id="A0A3S3ULD2"/>
<feature type="compositionally biased region" description="Polar residues" evidence="1">
    <location>
        <begin position="60"/>
        <end position="70"/>
    </location>
</feature>
<dbReference type="EMBL" id="SBLC01000060">
    <property type="protein sequence ID" value="RWY36402.1"/>
    <property type="molecule type" value="Genomic_DNA"/>
</dbReference>
<evidence type="ECO:0000256" key="1">
    <source>
        <dbReference type="SAM" id="MobiDB-lite"/>
    </source>
</evidence>
<gene>
    <name evidence="2" type="ORF">EP867_18030</name>
</gene>
<reference evidence="2 3" key="1">
    <citation type="journal article" date="2015" name="Int. J. Syst. Evol. Microbiol.">
        <title>Gemmobacter intermedius sp. nov., isolated from a white stork (Ciconia ciconia).</title>
        <authorList>
            <person name="Kampfer P."/>
            <person name="Jerzak L."/>
            <person name="Wilharm G."/>
            <person name="Golke J."/>
            <person name="Busse H.J."/>
            <person name="Glaeser S.P."/>
        </authorList>
    </citation>
    <scope>NUCLEOTIDE SEQUENCE [LARGE SCALE GENOMIC DNA]</scope>
    <source>
        <strain evidence="2 3">119/4</strain>
    </source>
</reference>
<organism evidence="2 3">
    <name type="scientific">Falsigemmobacter intermedius</name>
    <dbReference type="NCBI Taxonomy" id="1553448"/>
    <lineage>
        <taxon>Bacteria</taxon>
        <taxon>Pseudomonadati</taxon>
        <taxon>Pseudomonadota</taxon>
        <taxon>Alphaproteobacteria</taxon>
        <taxon>Rhodobacterales</taxon>
        <taxon>Paracoccaceae</taxon>
        <taxon>Falsigemmobacter</taxon>
    </lineage>
</organism>
<name>A0A3S3ULD2_9RHOB</name>
<sequence length="104" mass="10960">MTIQDKTTDTMTIGGQPFQGAASIRIVDAVSHSHWALGGGFAVIGLRSFVSAELGKSKPSQFSQTQTMQMEPSALSAGSDFSPKKKMPAKGLQYPCPDLAVSGR</sequence>
<feature type="region of interest" description="Disordered" evidence="1">
    <location>
        <begin position="60"/>
        <end position="104"/>
    </location>
</feature>